<keyword evidence="2" id="KW-1185">Reference proteome</keyword>
<dbReference type="EMBL" id="JAUSUC010000003">
    <property type="protein sequence ID" value="MDQ0214078.1"/>
    <property type="molecule type" value="Genomic_DNA"/>
</dbReference>
<dbReference type="AlphaFoldDB" id="A0AAJ1WI84"/>
<proteinExistence type="predicted"/>
<reference evidence="1" key="1">
    <citation type="submission" date="2023-07" db="EMBL/GenBank/DDBJ databases">
        <title>Genomic Encyclopedia of Type Strains, Phase IV (KMG-IV): sequencing the most valuable type-strain genomes for metagenomic binning, comparative biology and taxonomic classification.</title>
        <authorList>
            <person name="Goeker M."/>
        </authorList>
    </citation>
    <scope>NUCLEOTIDE SEQUENCE</scope>
    <source>
        <strain evidence="1">DSM 23947</strain>
    </source>
</reference>
<organism evidence="1 2">
    <name type="scientific">Oikeobacillus pervagus</name>
    <dbReference type="NCBI Taxonomy" id="1325931"/>
    <lineage>
        <taxon>Bacteria</taxon>
        <taxon>Bacillati</taxon>
        <taxon>Bacillota</taxon>
        <taxon>Bacilli</taxon>
        <taxon>Bacillales</taxon>
        <taxon>Bacillaceae</taxon>
        <taxon>Oikeobacillus</taxon>
    </lineage>
</organism>
<protein>
    <submittedName>
        <fullName evidence="1">Uncharacterized protein</fullName>
    </submittedName>
</protein>
<gene>
    <name evidence="1" type="ORF">J2S13_000473</name>
</gene>
<evidence type="ECO:0000313" key="1">
    <source>
        <dbReference type="EMBL" id="MDQ0214078.1"/>
    </source>
</evidence>
<name>A0AAJ1WI84_9BACI</name>
<dbReference type="Proteomes" id="UP001237207">
    <property type="component" value="Unassembled WGS sequence"/>
</dbReference>
<comment type="caution">
    <text evidence="1">The sequence shown here is derived from an EMBL/GenBank/DDBJ whole genome shotgun (WGS) entry which is preliminary data.</text>
</comment>
<sequence>MCISCEDYFWKSQLSMLPSGSFLLNKRYCPQCYPKALEEYTRIYWGDTYIDETPP</sequence>
<evidence type="ECO:0000313" key="2">
    <source>
        <dbReference type="Proteomes" id="UP001237207"/>
    </source>
</evidence>
<accession>A0AAJ1WI84</accession>